<feature type="compositionally biased region" description="Low complexity" evidence="1">
    <location>
        <begin position="57"/>
        <end position="148"/>
    </location>
</feature>
<feature type="compositionally biased region" description="Basic and acidic residues" evidence="1">
    <location>
        <begin position="47"/>
        <end position="56"/>
    </location>
</feature>
<name>A0A8S5QUG2_9CAUD</name>
<feature type="region of interest" description="Disordered" evidence="1">
    <location>
        <begin position="45"/>
        <end position="169"/>
    </location>
</feature>
<organism evidence="2">
    <name type="scientific">Siphoviridae sp. ctzSN25</name>
    <dbReference type="NCBI Taxonomy" id="2826529"/>
    <lineage>
        <taxon>Viruses</taxon>
        <taxon>Duplodnaviria</taxon>
        <taxon>Heunggongvirae</taxon>
        <taxon>Uroviricota</taxon>
        <taxon>Caudoviricetes</taxon>
    </lineage>
</organism>
<feature type="compositionally biased region" description="Pro residues" evidence="1">
    <location>
        <begin position="154"/>
        <end position="164"/>
    </location>
</feature>
<reference evidence="2" key="1">
    <citation type="journal article" date="2021" name="Proc. Natl. Acad. Sci. U.S.A.">
        <title>A Catalog of Tens of Thousands of Viruses from Human Metagenomes Reveals Hidden Associations with Chronic Diseases.</title>
        <authorList>
            <person name="Tisza M.J."/>
            <person name="Buck C.B."/>
        </authorList>
    </citation>
    <scope>NUCLEOTIDE SEQUENCE</scope>
    <source>
        <strain evidence="2">CtzSN25</strain>
    </source>
</reference>
<proteinExistence type="predicted"/>
<accession>A0A8S5QUG2</accession>
<sequence>MAYKLAEEDKLCGVIYPTYEGFSPIPKATCEMLESKCEQTIIVKCGESSKEDKKPESQSGSVSASVSESTSVSESISESNSTSESQASTSESTSESTSTGSTSTSESTSVSESTSESTSTTESTTTSESTSVSTSESASPNTENSNTPEEPKPTPEPQPEPVPTPVLTNEELDTIVSGKLSTNTTLGNYMVNQNNTITLIGEAPLEDIEAYKKEITDKVGDIPELKDYTVEVLVNKIPGDNVGDKATGAPLYTKVVKITKPNGDVYQSEPMSIGTTTETNIDLLEALPRVEDKFSKIITKDGQVVEVPEVSNEDKRAFEDKIINDLKAKLPEGTVVEAVLEGPKYEKGSEVLSGKTNYVLNVRTTLNDVVSEQTYNVPHTEEAPKEEPEAPDENIERLFSNINFGIVTYDGDLITDIRESEGTSNLGNQVKERDLPRISETLGAKLEGYLNTGLTGGNVYKVNDFTVKMNYKIGEHKPWSESVFSFTAKITKPNGEVVTKEGNIISGAIETL</sequence>
<evidence type="ECO:0000256" key="1">
    <source>
        <dbReference type="SAM" id="MobiDB-lite"/>
    </source>
</evidence>
<evidence type="ECO:0000313" key="2">
    <source>
        <dbReference type="EMBL" id="DAE22935.1"/>
    </source>
</evidence>
<dbReference type="EMBL" id="BK015743">
    <property type="protein sequence ID" value="DAE22935.1"/>
    <property type="molecule type" value="Genomic_DNA"/>
</dbReference>
<protein>
    <submittedName>
        <fullName evidence="2">Uncharacterized protein</fullName>
    </submittedName>
</protein>